<sequence>HFLKGQLEF</sequence>
<dbReference type="EMBL" id="CAJVCH010245958">
    <property type="protein sequence ID" value="CAG7733268.1"/>
    <property type="molecule type" value="Genomic_DNA"/>
</dbReference>
<gene>
    <name evidence="1" type="ORF">AFUS01_LOCUS21722</name>
</gene>
<comment type="caution">
    <text evidence="1">The sequence shown here is derived from an EMBL/GenBank/DDBJ whole genome shotgun (WGS) entry which is preliminary data.</text>
</comment>
<reference evidence="1" key="1">
    <citation type="submission" date="2021-06" db="EMBL/GenBank/DDBJ databases">
        <authorList>
            <person name="Hodson N. C."/>
            <person name="Mongue J. A."/>
            <person name="Jaron S. K."/>
        </authorList>
    </citation>
    <scope>NUCLEOTIDE SEQUENCE</scope>
</reference>
<feature type="non-terminal residue" evidence="1">
    <location>
        <position position="1"/>
    </location>
</feature>
<proteinExistence type="predicted"/>
<keyword evidence="2" id="KW-1185">Reference proteome</keyword>
<dbReference type="Proteomes" id="UP000708208">
    <property type="component" value="Unassembled WGS sequence"/>
</dbReference>
<name>A0A8J2K4L5_9HEXA</name>
<protein>
    <submittedName>
        <fullName evidence="1">Uncharacterized protein</fullName>
    </submittedName>
</protein>
<evidence type="ECO:0000313" key="1">
    <source>
        <dbReference type="EMBL" id="CAG7733268.1"/>
    </source>
</evidence>
<evidence type="ECO:0000313" key="2">
    <source>
        <dbReference type="Proteomes" id="UP000708208"/>
    </source>
</evidence>
<accession>A0A8J2K4L5</accession>
<organism evidence="1 2">
    <name type="scientific">Allacma fusca</name>
    <dbReference type="NCBI Taxonomy" id="39272"/>
    <lineage>
        <taxon>Eukaryota</taxon>
        <taxon>Metazoa</taxon>
        <taxon>Ecdysozoa</taxon>
        <taxon>Arthropoda</taxon>
        <taxon>Hexapoda</taxon>
        <taxon>Collembola</taxon>
        <taxon>Symphypleona</taxon>
        <taxon>Sminthuridae</taxon>
        <taxon>Allacma</taxon>
    </lineage>
</organism>